<organism evidence="1">
    <name type="scientific">uncultured Caudovirales phage</name>
    <dbReference type="NCBI Taxonomy" id="2100421"/>
    <lineage>
        <taxon>Viruses</taxon>
        <taxon>Duplodnaviria</taxon>
        <taxon>Heunggongvirae</taxon>
        <taxon>Uroviricota</taxon>
        <taxon>Caudoviricetes</taxon>
        <taxon>Peduoviridae</taxon>
        <taxon>Maltschvirus</taxon>
        <taxon>Maltschvirus maltsch</taxon>
    </lineage>
</organism>
<proteinExistence type="predicted"/>
<dbReference type="EMBL" id="LR797460">
    <property type="protein sequence ID" value="CAB4218346.1"/>
    <property type="molecule type" value="Genomic_DNA"/>
</dbReference>
<evidence type="ECO:0000313" key="1">
    <source>
        <dbReference type="EMBL" id="CAB4218346.1"/>
    </source>
</evidence>
<gene>
    <name evidence="1" type="ORF">UFOVP1596_16</name>
</gene>
<name>A0A6J5STF6_9CAUD</name>
<reference evidence="1" key="1">
    <citation type="submission" date="2020-05" db="EMBL/GenBank/DDBJ databases">
        <authorList>
            <person name="Chiriac C."/>
            <person name="Salcher M."/>
            <person name="Ghai R."/>
            <person name="Kavagutti S V."/>
        </authorList>
    </citation>
    <scope>NUCLEOTIDE SEQUENCE</scope>
</reference>
<sequence>MLTELQRQCIIYLFTLERVYWTQEQIAEEVGTTIWFVSGVIDEWFGDSCKGLNTKRDIELSEMFKIKR</sequence>
<protein>
    <submittedName>
        <fullName evidence="1">Uncharacterized protein</fullName>
    </submittedName>
</protein>
<accession>A0A6J5STF6</accession>